<dbReference type="EMBL" id="CP076022">
    <property type="protein sequence ID" value="QWC10324.1"/>
    <property type="molecule type" value="Genomic_DNA"/>
</dbReference>
<protein>
    <submittedName>
        <fullName evidence="1">Uncharacterized protein</fullName>
    </submittedName>
</protein>
<dbReference type="AlphaFoldDB" id="A0A975R1C9"/>
<gene>
    <name evidence="1" type="ORF">KKR91_01320</name>
</gene>
<reference evidence="1 2" key="1">
    <citation type="submission" date="2021-05" db="EMBL/GenBank/DDBJ databases">
        <title>Novel species in genus Arthrobacter.</title>
        <authorList>
            <person name="Zhang G."/>
        </authorList>
    </citation>
    <scope>NUCLEOTIDE SEQUENCE [LARGE SCALE GENOMIC DNA]</scope>
    <source>
        <strain evidence="2">zg-ZUI227</strain>
    </source>
</reference>
<name>A0A975R1C9_9MICC</name>
<dbReference type="Proteomes" id="UP000676885">
    <property type="component" value="Chromosome"/>
</dbReference>
<dbReference type="KEGG" id="ajg:KKR91_01320"/>
<evidence type="ECO:0000313" key="2">
    <source>
        <dbReference type="Proteomes" id="UP000676885"/>
    </source>
</evidence>
<dbReference type="RefSeq" id="WP_210231484.1">
    <property type="nucleotide sequence ID" value="NZ_CP076022.1"/>
</dbReference>
<organism evidence="1 2">
    <name type="scientific">Arthrobacter jiangjiafuii</name>
    <dbReference type="NCBI Taxonomy" id="2817475"/>
    <lineage>
        <taxon>Bacteria</taxon>
        <taxon>Bacillati</taxon>
        <taxon>Actinomycetota</taxon>
        <taxon>Actinomycetes</taxon>
        <taxon>Micrococcales</taxon>
        <taxon>Micrococcaceae</taxon>
        <taxon>Arthrobacter</taxon>
    </lineage>
</organism>
<sequence>MSNTDLIAEARRNAPFSEDESLIMRLVNALEAKPTIGYVVVNKYNVPLMVNFPSRAAAEDYARESGALVSQHFRVAEITDPTR</sequence>
<keyword evidence="2" id="KW-1185">Reference proteome</keyword>
<accession>A0A975R1C9</accession>
<evidence type="ECO:0000313" key="1">
    <source>
        <dbReference type="EMBL" id="QWC10324.1"/>
    </source>
</evidence>
<proteinExistence type="predicted"/>